<evidence type="ECO:0000313" key="3">
    <source>
        <dbReference type="Proteomes" id="UP000001784"/>
    </source>
</evidence>
<protein>
    <recommendedName>
        <fullName evidence="4">DUF4440 domain-containing protein</fullName>
    </recommendedName>
</protein>
<gene>
    <name evidence="2" type="ordered locus">Sfum_0553</name>
</gene>
<evidence type="ECO:0000313" key="2">
    <source>
        <dbReference type="EMBL" id="ABK16252.1"/>
    </source>
</evidence>
<reference evidence="2 3" key="1">
    <citation type="submission" date="2006-10" db="EMBL/GenBank/DDBJ databases">
        <title>Complete sequence of Syntrophobacter fumaroxidans MPOB.</title>
        <authorList>
            <consortium name="US DOE Joint Genome Institute"/>
            <person name="Copeland A."/>
            <person name="Lucas S."/>
            <person name="Lapidus A."/>
            <person name="Barry K."/>
            <person name="Detter J.C."/>
            <person name="Glavina del Rio T."/>
            <person name="Hammon N."/>
            <person name="Israni S."/>
            <person name="Pitluck S."/>
            <person name="Goltsman E.G."/>
            <person name="Martinez M."/>
            <person name="Schmutz J."/>
            <person name="Larimer F."/>
            <person name="Land M."/>
            <person name="Hauser L."/>
            <person name="Kyrpides N."/>
            <person name="Kim E."/>
            <person name="Boone D.R."/>
            <person name="Brockman F."/>
            <person name="Culley D."/>
            <person name="Ferry J."/>
            <person name="Gunsalus R."/>
            <person name="McInerney M.J."/>
            <person name="Morrison M."/>
            <person name="Plugge C."/>
            <person name="Rohlin L."/>
            <person name="Scholten J."/>
            <person name="Sieber J."/>
            <person name="Stams A.J.M."/>
            <person name="Worm P."/>
            <person name="Henstra A.M."/>
            <person name="Richardson P."/>
        </authorList>
    </citation>
    <scope>NUCLEOTIDE SEQUENCE [LARGE SCALE GENOMIC DNA]</scope>
    <source>
        <strain evidence="3">DSM 10017 / MPOB</strain>
    </source>
</reference>
<dbReference type="RefSeq" id="WP_011697425.1">
    <property type="nucleotide sequence ID" value="NC_008554.1"/>
</dbReference>
<dbReference type="PROSITE" id="PS51257">
    <property type="entry name" value="PROKAR_LIPOPROTEIN"/>
    <property type="match status" value="1"/>
</dbReference>
<feature type="signal peptide" evidence="1">
    <location>
        <begin position="1"/>
        <end position="29"/>
    </location>
</feature>
<keyword evidence="1" id="KW-0732">Signal</keyword>
<dbReference type="InParanoid" id="A0LFQ0"/>
<dbReference type="HOGENOM" id="CLU_1748745_0_0_7"/>
<sequence length="149" mass="16993" precursor="true">MRSVHAGCNAAKILIIVLAALITASCGMATKEEKQHEQFVAAIDGYNAAFRWQDYKTASGFVDPANQEAFWKEADAFLKEVRIMDYEIRNVSFEANGLRGTVFINCRFYLTREPSLQSKMIRQTWQFLEKPKTWQVTNSGYQAILAQTQ</sequence>
<keyword evidence="3" id="KW-1185">Reference proteome</keyword>
<accession>A0LFQ0</accession>
<evidence type="ECO:0008006" key="4">
    <source>
        <dbReference type="Google" id="ProtNLM"/>
    </source>
</evidence>
<name>A0LFQ0_SYNFM</name>
<dbReference type="Proteomes" id="UP000001784">
    <property type="component" value="Chromosome"/>
</dbReference>
<dbReference type="AlphaFoldDB" id="A0LFQ0"/>
<organism evidence="2 3">
    <name type="scientific">Syntrophobacter fumaroxidans (strain DSM 10017 / MPOB)</name>
    <dbReference type="NCBI Taxonomy" id="335543"/>
    <lineage>
        <taxon>Bacteria</taxon>
        <taxon>Pseudomonadati</taxon>
        <taxon>Thermodesulfobacteriota</taxon>
        <taxon>Syntrophobacteria</taxon>
        <taxon>Syntrophobacterales</taxon>
        <taxon>Syntrophobacteraceae</taxon>
        <taxon>Syntrophobacter</taxon>
    </lineage>
</organism>
<dbReference type="EMBL" id="CP000478">
    <property type="protein sequence ID" value="ABK16252.1"/>
    <property type="molecule type" value="Genomic_DNA"/>
</dbReference>
<dbReference type="KEGG" id="sfu:Sfum_0553"/>
<proteinExistence type="predicted"/>
<feature type="chain" id="PRO_5002626708" description="DUF4440 domain-containing protein" evidence="1">
    <location>
        <begin position="30"/>
        <end position="149"/>
    </location>
</feature>
<evidence type="ECO:0000256" key="1">
    <source>
        <dbReference type="SAM" id="SignalP"/>
    </source>
</evidence>